<protein>
    <submittedName>
        <fullName evidence="2">Uncharacterized protein</fullName>
    </submittedName>
</protein>
<dbReference type="EMBL" id="FQUM01000002">
    <property type="protein sequence ID" value="SHE70932.1"/>
    <property type="molecule type" value="Genomic_DNA"/>
</dbReference>
<organism evidence="2 3">
    <name type="scientific">Mariniphaga anaerophila</name>
    <dbReference type="NCBI Taxonomy" id="1484053"/>
    <lineage>
        <taxon>Bacteria</taxon>
        <taxon>Pseudomonadati</taxon>
        <taxon>Bacteroidota</taxon>
        <taxon>Bacteroidia</taxon>
        <taxon>Marinilabiliales</taxon>
        <taxon>Prolixibacteraceae</taxon>
        <taxon>Mariniphaga</taxon>
    </lineage>
</organism>
<keyword evidence="1" id="KW-0732">Signal</keyword>
<gene>
    <name evidence="2" type="ORF">SAMN05444274_102166</name>
</gene>
<sequence>MKKIKIFGLIAILALAFASCETKVEDPAGPRDKGVIPEIKDLKPAVYDSNDLENTFIQFTVGAEDSRISEVIVVASYNGDNKRTEVARLSSFPSVVNLPLSEVASKMGMELMSIKAADVITIELITVQGSESYFSSAAFRAGVVCGYDVNIATGSFHAVSEGWGLDGNVTITSDPENEFILYVSGLAAIEGLNETGSLKMVVNEDNFSIIAEKSVLAPDVAPWGLPYTGYNYQGFGELNTCDGTYTMTFTIGIDQGSWGAFDFVFTKN</sequence>
<accession>A0A1M4VQ60</accession>
<evidence type="ECO:0000313" key="2">
    <source>
        <dbReference type="EMBL" id="SHE70932.1"/>
    </source>
</evidence>
<name>A0A1M4VQ60_9BACT</name>
<evidence type="ECO:0000256" key="1">
    <source>
        <dbReference type="SAM" id="SignalP"/>
    </source>
</evidence>
<feature type="signal peptide" evidence="1">
    <location>
        <begin position="1"/>
        <end position="18"/>
    </location>
</feature>
<dbReference type="AlphaFoldDB" id="A0A1M4VQ60"/>
<dbReference type="PROSITE" id="PS51257">
    <property type="entry name" value="PROKAR_LIPOPROTEIN"/>
    <property type="match status" value="1"/>
</dbReference>
<dbReference type="RefSeq" id="WP_072999203.1">
    <property type="nucleotide sequence ID" value="NZ_FQUM01000002.1"/>
</dbReference>
<keyword evidence="3" id="KW-1185">Reference proteome</keyword>
<dbReference type="OrthoDB" id="1114372at2"/>
<reference evidence="2 3" key="1">
    <citation type="submission" date="2016-11" db="EMBL/GenBank/DDBJ databases">
        <authorList>
            <person name="Jaros S."/>
            <person name="Januszkiewicz K."/>
            <person name="Wedrychowicz H."/>
        </authorList>
    </citation>
    <scope>NUCLEOTIDE SEQUENCE [LARGE SCALE GENOMIC DNA]</scope>
    <source>
        <strain evidence="2 3">DSM 26910</strain>
    </source>
</reference>
<dbReference type="STRING" id="1484053.SAMN05444274_102166"/>
<proteinExistence type="predicted"/>
<dbReference type="Proteomes" id="UP000184164">
    <property type="component" value="Unassembled WGS sequence"/>
</dbReference>
<feature type="chain" id="PRO_5012070069" evidence="1">
    <location>
        <begin position="19"/>
        <end position="268"/>
    </location>
</feature>
<evidence type="ECO:0000313" key="3">
    <source>
        <dbReference type="Proteomes" id="UP000184164"/>
    </source>
</evidence>